<keyword evidence="1" id="KW-1133">Transmembrane helix</keyword>
<comment type="caution">
    <text evidence="2">The sequence shown here is derived from an EMBL/GenBank/DDBJ whole genome shotgun (WGS) entry which is preliminary data.</text>
</comment>
<name>A0A9Q4AAF7_9FIRM</name>
<keyword evidence="3" id="KW-1185">Reference proteome</keyword>
<organism evidence="2 3">
    <name type="scientific">Anaerosalibacter bizertensis</name>
    <dbReference type="NCBI Taxonomy" id="932217"/>
    <lineage>
        <taxon>Bacteria</taxon>
        <taxon>Bacillati</taxon>
        <taxon>Bacillota</taxon>
        <taxon>Tissierellia</taxon>
        <taxon>Tissierellales</taxon>
        <taxon>Sporanaerobacteraceae</taxon>
        <taxon>Anaerosalibacter</taxon>
    </lineage>
</organism>
<evidence type="ECO:0000313" key="3">
    <source>
        <dbReference type="Proteomes" id="UP001108123"/>
    </source>
</evidence>
<evidence type="ECO:0000313" key="2">
    <source>
        <dbReference type="EMBL" id="MCG4563930.1"/>
    </source>
</evidence>
<keyword evidence="1" id="KW-0812">Transmembrane</keyword>
<dbReference type="Proteomes" id="UP001108123">
    <property type="component" value="Unassembled WGS sequence"/>
</dbReference>
<dbReference type="AlphaFoldDB" id="A0A9Q4AAF7"/>
<evidence type="ECO:0000256" key="1">
    <source>
        <dbReference type="SAM" id="Phobius"/>
    </source>
</evidence>
<gene>
    <name evidence="2" type="ORF">L0P62_00565</name>
</gene>
<sequence length="84" mass="9750">MKKTNSNKLWWILKCITTIIVATIQSFGASLLVKKVAIGVIVVFMFISTILHFIEESKIRDIIFFIVYEIIFAFAMSWYVLKSK</sequence>
<feature type="transmembrane region" description="Helical" evidence="1">
    <location>
        <begin position="62"/>
        <end position="81"/>
    </location>
</feature>
<feature type="transmembrane region" description="Helical" evidence="1">
    <location>
        <begin position="36"/>
        <end position="55"/>
    </location>
</feature>
<feature type="transmembrane region" description="Helical" evidence="1">
    <location>
        <begin position="9"/>
        <end position="30"/>
    </location>
</feature>
<proteinExistence type="predicted"/>
<reference evidence="2" key="1">
    <citation type="submission" date="2022-01" db="EMBL/GenBank/DDBJ databases">
        <title>Collection of gut derived symbiotic bacterial strains cultured from healthy donors.</title>
        <authorList>
            <person name="Lin H."/>
            <person name="Kohout C."/>
            <person name="Waligurski E."/>
            <person name="Pamer E.G."/>
        </authorList>
    </citation>
    <scope>NUCLEOTIDE SEQUENCE</scope>
    <source>
        <strain evidence="2">MSK.14.39</strain>
    </source>
</reference>
<dbReference type="RefSeq" id="WP_226808784.1">
    <property type="nucleotide sequence ID" value="NZ_JAJBNW010000106.1"/>
</dbReference>
<protein>
    <submittedName>
        <fullName evidence="2">Uncharacterized protein</fullName>
    </submittedName>
</protein>
<keyword evidence="1" id="KW-0472">Membrane</keyword>
<dbReference type="EMBL" id="JAKNID010000001">
    <property type="protein sequence ID" value="MCG4563930.1"/>
    <property type="molecule type" value="Genomic_DNA"/>
</dbReference>
<accession>A0A9Q4AAF7</accession>